<accession>A0A9X2DPD2</accession>
<dbReference type="InterPro" id="IPR018821">
    <property type="entry name" value="DUF294_put_nucleoTrafse_sb-bd"/>
</dbReference>
<dbReference type="Pfam" id="PF03445">
    <property type="entry name" value="DUF294"/>
    <property type="match status" value="1"/>
</dbReference>
<evidence type="ECO:0000259" key="2">
    <source>
        <dbReference type="Pfam" id="PF10335"/>
    </source>
</evidence>
<dbReference type="SUPFAM" id="SSF81301">
    <property type="entry name" value="Nucleotidyltransferase"/>
    <property type="match status" value="1"/>
</dbReference>
<gene>
    <name evidence="3" type="ORF">M3202_08865</name>
</gene>
<reference evidence="3" key="1">
    <citation type="submission" date="2022-05" db="EMBL/GenBank/DDBJ databases">
        <title>Comparative Genomics of Spacecraft Associated Microbes.</title>
        <authorList>
            <person name="Tran M.T."/>
            <person name="Wright A."/>
            <person name="Seuylemezian A."/>
            <person name="Eisen J."/>
            <person name="Coil D."/>
        </authorList>
    </citation>
    <scope>NUCLEOTIDE SEQUENCE</scope>
    <source>
        <strain evidence="3">214.1.1</strain>
    </source>
</reference>
<feature type="domain" description="Protein-PII uridylyltransferase N-terminal" evidence="1">
    <location>
        <begin position="27"/>
        <end position="154"/>
    </location>
</feature>
<dbReference type="EMBL" id="JAMBOL010000006">
    <property type="protein sequence ID" value="MCM3714196.1"/>
    <property type="molecule type" value="Genomic_DNA"/>
</dbReference>
<dbReference type="Gene3D" id="3.30.460.10">
    <property type="entry name" value="Beta Polymerase, domain 2"/>
    <property type="match status" value="1"/>
</dbReference>
<evidence type="ECO:0000313" key="4">
    <source>
        <dbReference type="Proteomes" id="UP001139179"/>
    </source>
</evidence>
<proteinExistence type="predicted"/>
<evidence type="ECO:0000259" key="1">
    <source>
        <dbReference type="Pfam" id="PF03445"/>
    </source>
</evidence>
<sequence length="339" mass="39764">MSEAKVYPMKQNEEWDECKQQLYQERLRKIHQQEHTSTSLQQSHEEIIGKAVSLALNRTESEWGRPPAHFAFFLMGSGGRLEQSFWSDQDHGIVFESENEEDQKYFLHLGNEIVDVLAAVGYERCDGKVMASHPRWCRSYSSWEAQLKHWLSEDKWETLRHTLTFVDARPMQGEDRLVKDLKSFLFQEVKKHPGYLPRLTENTGKLRKGVGLFNQLLVETKGEHIGKFDLKQIVLFPYVNALRLLAIEEEIFAASTLGRFEELSPAFASVKELKPSFEKLLEKRLQWQKTTERYGDIHHLSLHELNDEDKQLLKSWVKEGHQLYREIEKRYKKGGSTWS</sequence>
<protein>
    <submittedName>
        <fullName evidence="3">DUF294 nucleotidyltransferase-like domain-containing protein</fullName>
    </submittedName>
</protein>
<comment type="caution">
    <text evidence="3">The sequence shown here is derived from an EMBL/GenBank/DDBJ whole genome shotgun (WGS) entry which is preliminary data.</text>
</comment>
<dbReference type="GO" id="GO:0008773">
    <property type="term" value="F:[protein-PII] uridylyltransferase activity"/>
    <property type="evidence" value="ECO:0007669"/>
    <property type="project" value="InterPro"/>
</dbReference>
<dbReference type="InterPro" id="IPR005105">
    <property type="entry name" value="GlnD_Uridyltrans_N"/>
</dbReference>
<dbReference type="CDD" id="cd05401">
    <property type="entry name" value="NT_GlnE_GlnD_like"/>
    <property type="match status" value="1"/>
</dbReference>
<dbReference type="InterPro" id="IPR043519">
    <property type="entry name" value="NT_sf"/>
</dbReference>
<dbReference type="Proteomes" id="UP001139179">
    <property type="component" value="Unassembled WGS sequence"/>
</dbReference>
<evidence type="ECO:0000313" key="3">
    <source>
        <dbReference type="EMBL" id="MCM3714196.1"/>
    </source>
</evidence>
<dbReference type="AlphaFoldDB" id="A0A9X2DPD2"/>
<organism evidence="3 4">
    <name type="scientific">Halalkalibacter oceani</name>
    <dbReference type="NCBI Taxonomy" id="1653776"/>
    <lineage>
        <taxon>Bacteria</taxon>
        <taxon>Bacillati</taxon>
        <taxon>Bacillota</taxon>
        <taxon>Bacilli</taxon>
        <taxon>Bacillales</taxon>
        <taxon>Bacillaceae</taxon>
        <taxon>Halalkalibacter</taxon>
    </lineage>
</organism>
<keyword evidence="4" id="KW-1185">Reference proteome</keyword>
<feature type="domain" description="DUF294" evidence="2">
    <location>
        <begin position="195"/>
        <end position="331"/>
    </location>
</feature>
<dbReference type="Pfam" id="PF10335">
    <property type="entry name" value="DUF294_C"/>
    <property type="match status" value="1"/>
</dbReference>
<name>A0A9X2DPD2_9BACI</name>
<dbReference type="RefSeq" id="WP_251222990.1">
    <property type="nucleotide sequence ID" value="NZ_JAMBOL010000006.1"/>
</dbReference>